<evidence type="ECO:0000256" key="1">
    <source>
        <dbReference type="SAM" id="Phobius"/>
    </source>
</evidence>
<feature type="transmembrane region" description="Helical" evidence="1">
    <location>
        <begin position="332"/>
        <end position="352"/>
    </location>
</feature>
<proteinExistence type="predicted"/>
<dbReference type="EMBL" id="JAMTCK010000004">
    <property type="protein sequence ID" value="MCP2165145.1"/>
    <property type="molecule type" value="Genomic_DNA"/>
</dbReference>
<accession>A0AAE3GBM1</accession>
<keyword evidence="1" id="KW-0472">Membrane</keyword>
<feature type="transmembrane region" description="Helical" evidence="1">
    <location>
        <begin position="170"/>
        <end position="189"/>
    </location>
</feature>
<organism evidence="2 3">
    <name type="scientific">Goodfellowiella coeruleoviolacea</name>
    <dbReference type="NCBI Taxonomy" id="334858"/>
    <lineage>
        <taxon>Bacteria</taxon>
        <taxon>Bacillati</taxon>
        <taxon>Actinomycetota</taxon>
        <taxon>Actinomycetes</taxon>
        <taxon>Pseudonocardiales</taxon>
        <taxon>Pseudonocardiaceae</taxon>
        <taxon>Goodfellowiella</taxon>
    </lineage>
</organism>
<keyword evidence="3" id="KW-1185">Reference proteome</keyword>
<dbReference type="RefSeq" id="WP_253769665.1">
    <property type="nucleotide sequence ID" value="NZ_JAMTCK010000004.1"/>
</dbReference>
<feature type="transmembrane region" description="Helical" evidence="1">
    <location>
        <begin position="378"/>
        <end position="398"/>
    </location>
</feature>
<feature type="transmembrane region" description="Helical" evidence="1">
    <location>
        <begin position="96"/>
        <end position="123"/>
    </location>
</feature>
<feature type="transmembrane region" description="Helical" evidence="1">
    <location>
        <begin position="404"/>
        <end position="432"/>
    </location>
</feature>
<sequence length="527" mass="53997">MVGVLIRMKLRMLRNSVRGRRAAAVLVGGLFALIAGVGTALVCGLDVGDPEVSVDLTAALLAVWTLGWLFGPLVTGGSDETLQPEHFRLLPIGSTALARGFLAAALVGVAPLATAVALCGLVVQGLRLGPVAAVVAVLAVLLQLAFAVLLSRVVFAGLGAVLRSRRGRDVGVVLAALVGLAFVPVRLAFETLGPVLLHRESPVFSAVLRALPSGWGVVAVHAAGRSDWLLVAAPLAGLAVLVVLLVPAWAGLLRARMTRVASAGGAAVRGGRTDRSGRRSLLPAGPVGAVAAKELRTWRRDARRRVTLVSPLLIGLALPVITTVSSRGAVDAIAFGGLFALGLCCLQAGNLFGFDGTALWQTLVTPGAERADVRGRQLAWLILVSPVAIAAALVLPAVSGDPGVYPWVLGLTPAVLGGSAGVVLLLSTYAAYPVPSQRNGNPFAAGNNPGCAAALRQLVMSLLLLVAAGPVVLIDLVGVLTDLPVLTWLGVLVGVASGVVAARWWGDLAHHRLVARGPELLAVLRTA</sequence>
<feature type="transmembrane region" description="Helical" evidence="1">
    <location>
        <begin position="56"/>
        <end position="75"/>
    </location>
</feature>
<feature type="transmembrane region" description="Helical" evidence="1">
    <location>
        <begin position="228"/>
        <end position="252"/>
    </location>
</feature>
<feature type="transmembrane region" description="Helical" evidence="1">
    <location>
        <begin position="129"/>
        <end position="150"/>
    </location>
</feature>
<keyword evidence="1" id="KW-0812">Transmembrane</keyword>
<gene>
    <name evidence="2" type="ORF">LX83_001994</name>
</gene>
<feature type="transmembrane region" description="Helical" evidence="1">
    <location>
        <begin position="453"/>
        <end position="473"/>
    </location>
</feature>
<comment type="caution">
    <text evidence="2">The sequence shown here is derived from an EMBL/GenBank/DDBJ whole genome shotgun (WGS) entry which is preliminary data.</text>
</comment>
<feature type="transmembrane region" description="Helical" evidence="1">
    <location>
        <begin position="306"/>
        <end position="326"/>
    </location>
</feature>
<name>A0AAE3GBM1_9PSEU</name>
<reference evidence="2" key="1">
    <citation type="submission" date="2022-06" db="EMBL/GenBank/DDBJ databases">
        <title>Genomic Encyclopedia of Archaeal and Bacterial Type Strains, Phase II (KMG-II): from individual species to whole genera.</title>
        <authorList>
            <person name="Goeker M."/>
        </authorList>
    </citation>
    <scope>NUCLEOTIDE SEQUENCE</scope>
    <source>
        <strain evidence="2">DSM 43935</strain>
    </source>
</reference>
<feature type="transmembrane region" description="Helical" evidence="1">
    <location>
        <begin position="485"/>
        <end position="506"/>
    </location>
</feature>
<protein>
    <submittedName>
        <fullName evidence="2">ABC-2 type transport system permease protein</fullName>
    </submittedName>
</protein>
<keyword evidence="1" id="KW-1133">Transmembrane helix</keyword>
<evidence type="ECO:0000313" key="2">
    <source>
        <dbReference type="EMBL" id="MCP2165145.1"/>
    </source>
</evidence>
<dbReference type="AlphaFoldDB" id="A0AAE3GBM1"/>
<evidence type="ECO:0000313" key="3">
    <source>
        <dbReference type="Proteomes" id="UP001206128"/>
    </source>
</evidence>
<dbReference type="Proteomes" id="UP001206128">
    <property type="component" value="Unassembled WGS sequence"/>
</dbReference>